<evidence type="ECO:0000256" key="1">
    <source>
        <dbReference type="SAM" id="MobiDB-lite"/>
    </source>
</evidence>
<organism evidence="2 3">
    <name type="scientific">Halomonas aestuarii</name>
    <dbReference type="NCBI Taxonomy" id="1897729"/>
    <lineage>
        <taxon>Bacteria</taxon>
        <taxon>Pseudomonadati</taxon>
        <taxon>Pseudomonadota</taxon>
        <taxon>Gammaproteobacteria</taxon>
        <taxon>Oceanospirillales</taxon>
        <taxon>Halomonadaceae</taxon>
        <taxon>Halomonas</taxon>
    </lineage>
</organism>
<dbReference type="Proteomes" id="UP000181985">
    <property type="component" value="Chromosome"/>
</dbReference>
<dbReference type="OrthoDB" id="6168375at2"/>
<dbReference type="AlphaFoldDB" id="A0A1J0VHN8"/>
<name>A0A1J0VHN8_9GAMM</name>
<protein>
    <submittedName>
        <fullName evidence="2">Uncharacterized protein</fullName>
    </submittedName>
</protein>
<proteinExistence type="predicted"/>
<feature type="region of interest" description="Disordered" evidence="1">
    <location>
        <begin position="89"/>
        <end position="108"/>
    </location>
</feature>
<accession>A0A1J0VHN8</accession>
<sequence>MINTIQARVLGAMRYEIDNGTKGAKLTLMNEADPNNENRVGFEVMTISAPYEILDQLRAHAPHMPCNLEIDAEMRTTGGKMTMHALAVRKPSATGHSGSPAKADAKTA</sequence>
<evidence type="ECO:0000313" key="3">
    <source>
        <dbReference type="Proteomes" id="UP000181985"/>
    </source>
</evidence>
<evidence type="ECO:0000313" key="2">
    <source>
        <dbReference type="EMBL" id="APE31547.1"/>
    </source>
</evidence>
<gene>
    <name evidence="2" type="ORF">BOX17_11675</name>
</gene>
<keyword evidence="3" id="KW-1185">Reference proteome</keyword>
<dbReference type="EMBL" id="CP018139">
    <property type="protein sequence ID" value="APE31547.1"/>
    <property type="molecule type" value="Genomic_DNA"/>
</dbReference>
<dbReference type="KEGG" id="hsi:BOX17_11675"/>
<dbReference type="RefSeq" id="WP_071944771.1">
    <property type="nucleotide sequence ID" value="NZ_CP018139.1"/>
</dbReference>
<reference evidence="3" key="1">
    <citation type="submission" date="2016-11" db="EMBL/GenBank/DDBJ databases">
        <title>Halolamina sediminis sp. nov., an extremely halophilic archaeon isolated from solar salt.</title>
        <authorList>
            <person name="Koh H.-W."/>
            <person name="Rani S."/>
            <person name="Park S.-J."/>
        </authorList>
    </citation>
    <scope>NUCLEOTIDE SEQUENCE [LARGE SCALE GENOMIC DNA]</scope>
    <source>
        <strain evidence="3">Hb3</strain>
    </source>
</reference>